<evidence type="ECO:0000256" key="3">
    <source>
        <dbReference type="ARBA" id="ARBA00022448"/>
    </source>
</evidence>
<comment type="subcellular location">
    <subcellularLocation>
        <location evidence="1">Mitochondrion outer membrane</location>
        <topology evidence="1">Multi-pass membrane protein</topology>
    </subcellularLocation>
</comment>
<evidence type="ECO:0000256" key="1">
    <source>
        <dbReference type="ARBA" id="ARBA00004374"/>
    </source>
</evidence>
<keyword evidence="3 11" id="KW-0813">Transport</keyword>
<dbReference type="InterPro" id="IPR039158">
    <property type="entry name" value="SLC25A46"/>
</dbReference>
<proteinExistence type="inferred from homology"/>
<evidence type="ECO:0000313" key="16">
    <source>
        <dbReference type="Proteomes" id="UP000015101"/>
    </source>
</evidence>
<protein>
    <recommendedName>
        <fullName evidence="17">Solute carrier family 25 member 46</fullName>
    </recommendedName>
</protein>
<evidence type="ECO:0000313" key="15">
    <source>
        <dbReference type="EnsemblMetazoa" id="HelroP185089"/>
    </source>
</evidence>
<dbReference type="STRING" id="6412.T1FMD7"/>
<gene>
    <name evidence="15" type="primary">20209986</name>
    <name evidence="14" type="ORF">HELRODRAFT_185089</name>
</gene>
<dbReference type="Gene3D" id="1.50.40.10">
    <property type="entry name" value="Mitochondrial carrier domain"/>
    <property type="match status" value="2"/>
</dbReference>
<dbReference type="GeneID" id="20209986"/>
<dbReference type="EMBL" id="AMQM01001409">
    <property type="status" value="NOT_ANNOTATED_CDS"/>
    <property type="molecule type" value="Genomic_DNA"/>
</dbReference>
<dbReference type="FunCoup" id="T1FMD7">
    <property type="interactions" value="682"/>
</dbReference>
<organism evidence="15 16">
    <name type="scientific">Helobdella robusta</name>
    <name type="common">Californian leech</name>
    <dbReference type="NCBI Taxonomy" id="6412"/>
    <lineage>
        <taxon>Eukaryota</taxon>
        <taxon>Metazoa</taxon>
        <taxon>Spiralia</taxon>
        <taxon>Lophotrochozoa</taxon>
        <taxon>Annelida</taxon>
        <taxon>Clitellata</taxon>
        <taxon>Hirudinea</taxon>
        <taxon>Rhynchobdellida</taxon>
        <taxon>Glossiphoniidae</taxon>
        <taxon>Helobdella</taxon>
    </lineage>
</organism>
<dbReference type="InterPro" id="IPR018108">
    <property type="entry name" value="MCP_transmembrane"/>
</dbReference>
<dbReference type="GO" id="GO:0005741">
    <property type="term" value="C:mitochondrial outer membrane"/>
    <property type="evidence" value="ECO:0000318"/>
    <property type="project" value="GO_Central"/>
</dbReference>
<keyword evidence="4 10" id="KW-0812">Transmembrane</keyword>
<evidence type="ECO:0000313" key="14">
    <source>
        <dbReference type="EMBL" id="ESN96550.1"/>
    </source>
</evidence>
<dbReference type="InterPro" id="IPR023395">
    <property type="entry name" value="MCP_dom_sf"/>
</dbReference>
<evidence type="ECO:0000256" key="10">
    <source>
        <dbReference type="PROSITE-ProRule" id="PRU00282"/>
    </source>
</evidence>
<evidence type="ECO:0000256" key="2">
    <source>
        <dbReference type="ARBA" id="ARBA00006375"/>
    </source>
</evidence>
<dbReference type="PANTHER" id="PTHR21252:SF2">
    <property type="entry name" value="MITOCHONDRIAL OUTER MEMBRANE PROTEIN SLC25A46"/>
    <property type="match status" value="1"/>
</dbReference>
<evidence type="ECO:0000256" key="6">
    <source>
        <dbReference type="ARBA" id="ARBA00022787"/>
    </source>
</evidence>
<dbReference type="PROSITE" id="PS50920">
    <property type="entry name" value="SOLCAR"/>
    <property type="match status" value="1"/>
</dbReference>
<dbReference type="InParanoid" id="T1FMD7"/>
<reference evidence="15" key="3">
    <citation type="submission" date="2015-06" db="UniProtKB">
        <authorList>
            <consortium name="EnsemblMetazoa"/>
        </authorList>
    </citation>
    <scope>IDENTIFICATION</scope>
</reference>
<accession>T1FMD7</accession>
<name>T1FMD7_HELRO</name>
<evidence type="ECO:0000256" key="12">
    <source>
        <dbReference type="SAM" id="MobiDB-lite"/>
    </source>
</evidence>
<feature type="transmembrane region" description="Helical" evidence="13">
    <location>
        <begin position="216"/>
        <end position="236"/>
    </location>
</feature>
<dbReference type="CTD" id="20209986"/>
<evidence type="ECO:0000256" key="11">
    <source>
        <dbReference type="RuleBase" id="RU000488"/>
    </source>
</evidence>
<dbReference type="RefSeq" id="XP_009025698.1">
    <property type="nucleotide sequence ID" value="XM_009027450.1"/>
</dbReference>
<evidence type="ECO:0000256" key="7">
    <source>
        <dbReference type="ARBA" id="ARBA00022989"/>
    </source>
</evidence>
<reference evidence="16" key="1">
    <citation type="submission" date="2012-12" db="EMBL/GenBank/DDBJ databases">
        <authorList>
            <person name="Hellsten U."/>
            <person name="Grimwood J."/>
            <person name="Chapman J.A."/>
            <person name="Shapiro H."/>
            <person name="Aerts A."/>
            <person name="Otillar R.P."/>
            <person name="Terry A.Y."/>
            <person name="Boore J.L."/>
            <person name="Simakov O."/>
            <person name="Marletaz F."/>
            <person name="Cho S.-J."/>
            <person name="Edsinger-Gonzales E."/>
            <person name="Havlak P."/>
            <person name="Kuo D.-H."/>
            <person name="Larsson T."/>
            <person name="Lv J."/>
            <person name="Arendt D."/>
            <person name="Savage R."/>
            <person name="Osoegawa K."/>
            <person name="de Jong P."/>
            <person name="Lindberg D.R."/>
            <person name="Seaver E.C."/>
            <person name="Weisblat D.A."/>
            <person name="Putnam N.H."/>
            <person name="Grigoriev I.V."/>
            <person name="Rokhsar D.S."/>
        </authorList>
    </citation>
    <scope>NUCLEOTIDE SEQUENCE</scope>
</reference>
<evidence type="ECO:0000256" key="9">
    <source>
        <dbReference type="ARBA" id="ARBA00023136"/>
    </source>
</evidence>
<comment type="similarity">
    <text evidence="2 11">Belongs to the mitochondrial carrier (TC 2.A.29) family.</text>
</comment>
<dbReference type="SUPFAM" id="SSF103506">
    <property type="entry name" value="Mitochondrial carrier"/>
    <property type="match status" value="1"/>
</dbReference>
<dbReference type="HOGENOM" id="CLU_047010_0_0_1"/>
<feature type="transmembrane region" description="Helical" evidence="13">
    <location>
        <begin position="155"/>
        <end position="174"/>
    </location>
</feature>
<dbReference type="Proteomes" id="UP000015101">
    <property type="component" value="Unassembled WGS sequence"/>
</dbReference>
<feature type="repeat" description="Solcar" evidence="10">
    <location>
        <begin position="264"/>
        <end position="362"/>
    </location>
</feature>
<dbReference type="eggNOG" id="KOG2954">
    <property type="taxonomic scope" value="Eukaryota"/>
</dbReference>
<keyword evidence="5" id="KW-0677">Repeat</keyword>
<dbReference type="KEGG" id="hro:HELRODRAFT_185089"/>
<keyword evidence="16" id="KW-1185">Reference proteome</keyword>
<evidence type="ECO:0000256" key="5">
    <source>
        <dbReference type="ARBA" id="ARBA00022737"/>
    </source>
</evidence>
<keyword evidence="9 10" id="KW-0472">Membrane</keyword>
<keyword evidence="8" id="KW-0496">Mitochondrion</keyword>
<keyword evidence="7 13" id="KW-1133">Transmembrane helix</keyword>
<evidence type="ECO:0000256" key="4">
    <source>
        <dbReference type="ARBA" id="ARBA00022692"/>
    </source>
</evidence>
<feature type="region of interest" description="Disordered" evidence="12">
    <location>
        <begin position="392"/>
        <end position="412"/>
    </location>
</feature>
<dbReference type="OrthoDB" id="2403262at2759"/>
<dbReference type="GO" id="GO:0000266">
    <property type="term" value="P:mitochondrial fission"/>
    <property type="evidence" value="ECO:0000318"/>
    <property type="project" value="GO_Central"/>
</dbReference>
<reference evidence="14 16" key="2">
    <citation type="journal article" date="2013" name="Nature">
        <title>Insights into bilaterian evolution from three spiralian genomes.</title>
        <authorList>
            <person name="Simakov O."/>
            <person name="Marletaz F."/>
            <person name="Cho S.J."/>
            <person name="Edsinger-Gonzales E."/>
            <person name="Havlak P."/>
            <person name="Hellsten U."/>
            <person name="Kuo D.H."/>
            <person name="Larsson T."/>
            <person name="Lv J."/>
            <person name="Arendt D."/>
            <person name="Savage R."/>
            <person name="Osoegawa K."/>
            <person name="de Jong P."/>
            <person name="Grimwood J."/>
            <person name="Chapman J.A."/>
            <person name="Shapiro H."/>
            <person name="Aerts A."/>
            <person name="Otillar R.P."/>
            <person name="Terry A.Y."/>
            <person name="Boore J.L."/>
            <person name="Grigoriev I.V."/>
            <person name="Lindberg D.R."/>
            <person name="Seaver E.C."/>
            <person name="Weisblat D.A."/>
            <person name="Putnam N.H."/>
            <person name="Rokhsar D.S."/>
        </authorList>
    </citation>
    <scope>NUCLEOTIDE SEQUENCE</scope>
</reference>
<evidence type="ECO:0000256" key="13">
    <source>
        <dbReference type="SAM" id="Phobius"/>
    </source>
</evidence>
<dbReference type="EnsemblMetazoa" id="HelroT185089">
    <property type="protein sequence ID" value="HelroP185089"/>
    <property type="gene ID" value="HelroG185089"/>
</dbReference>
<keyword evidence="6" id="KW-1000">Mitochondrion outer membrane</keyword>
<evidence type="ECO:0000256" key="8">
    <source>
        <dbReference type="ARBA" id="ARBA00023128"/>
    </source>
</evidence>
<sequence>MSSWNRIDLNNDRVQKLGSQYNFPPVQPISKISSAEISRPIRNKNSEYVHRFAGLAVGLASIASEHILSHPCIVLRRQCQVHNTSARSHLTPFTLFPTIYYLQRHQSVTSLWKGIGSTLMVKGIAVASEATIHELTPLPKDINRHCSLKKMAEHILLKGLAFIIVTPFFAASLVETVQSEIACEKPGVFDCIIEGFARLASFTSSTPTRLIPIWKLLIPTAIFGVAHYIIASLAMYRVSASMKAEIERSSDDAAERTIYEVHYPELVATFTGNLLADTILYPFETVLHRLFLQGTRTIIDNTDTGLEVVPIMTRYEGVFDCYTTILEEEGMSGLYKGFGALILQYGLHIAILKLTRFIFELLSSGNNDASNKVRHAPSTSFGSQQFSNVPYDPSLQYRGRDSRFGKSDGNMF</sequence>
<dbReference type="EMBL" id="KB097495">
    <property type="protein sequence ID" value="ESN96550.1"/>
    <property type="molecule type" value="Genomic_DNA"/>
</dbReference>
<dbReference type="GO" id="GO:0090149">
    <property type="term" value="P:mitochondrial membrane fission"/>
    <property type="evidence" value="ECO:0007669"/>
    <property type="project" value="InterPro"/>
</dbReference>
<dbReference type="OMA" id="RQCQVNH"/>
<dbReference type="Pfam" id="PF00153">
    <property type="entry name" value="Mito_carr"/>
    <property type="match status" value="2"/>
</dbReference>
<dbReference type="PANTHER" id="PTHR21252">
    <property type="entry name" value="TB1 PROTEIN-RELATED"/>
    <property type="match status" value="1"/>
</dbReference>
<evidence type="ECO:0008006" key="17">
    <source>
        <dbReference type="Google" id="ProtNLM"/>
    </source>
</evidence>
<dbReference type="AlphaFoldDB" id="T1FMD7"/>